<sequence length="54" mass="5739">MTERIELTELKATISATGGNELVNGRCHATMIGYARTPTSAPTPLPCPKLPQSI</sequence>
<dbReference type="EMBL" id="JACHDE010000025">
    <property type="protein sequence ID" value="MBB5404972.1"/>
    <property type="molecule type" value="Genomic_DNA"/>
</dbReference>
<evidence type="ECO:0000313" key="1">
    <source>
        <dbReference type="EMBL" id="MBB5404972.1"/>
    </source>
</evidence>
<gene>
    <name evidence="1" type="ORF">HDG41_007068</name>
</gene>
<organism evidence="1 2">
    <name type="scientific">Paraburkholderia youngii</name>
    <dbReference type="NCBI Taxonomy" id="2782701"/>
    <lineage>
        <taxon>Bacteria</taxon>
        <taxon>Pseudomonadati</taxon>
        <taxon>Pseudomonadota</taxon>
        <taxon>Betaproteobacteria</taxon>
        <taxon>Burkholderiales</taxon>
        <taxon>Burkholderiaceae</taxon>
        <taxon>Paraburkholderia</taxon>
    </lineage>
</organism>
<dbReference type="AlphaFoldDB" id="A0A7W8P924"/>
<evidence type="ECO:0000313" key="2">
    <source>
        <dbReference type="Proteomes" id="UP000592820"/>
    </source>
</evidence>
<comment type="caution">
    <text evidence="1">The sequence shown here is derived from an EMBL/GenBank/DDBJ whole genome shotgun (WGS) entry which is preliminary data.</text>
</comment>
<name>A0A7W8P924_9BURK</name>
<protein>
    <submittedName>
        <fullName evidence="1">Uncharacterized protein</fullName>
    </submittedName>
</protein>
<reference evidence="1 2" key="1">
    <citation type="submission" date="2020-08" db="EMBL/GenBank/DDBJ databases">
        <title>Genomic Encyclopedia of Type Strains, Phase IV (KMG-V): Genome sequencing to study the core and pangenomes of soil and plant-associated prokaryotes.</title>
        <authorList>
            <person name="Whitman W."/>
        </authorList>
    </citation>
    <scope>NUCLEOTIDE SEQUENCE [LARGE SCALE GENOMIC DNA]</scope>
    <source>
        <strain evidence="1 2">JPY162</strain>
    </source>
</reference>
<dbReference type="Proteomes" id="UP000592820">
    <property type="component" value="Unassembled WGS sequence"/>
</dbReference>
<dbReference type="RefSeq" id="WP_184228583.1">
    <property type="nucleotide sequence ID" value="NZ_JACHDE010000025.1"/>
</dbReference>
<proteinExistence type="predicted"/>
<accession>A0A7W8P924</accession>